<evidence type="ECO:0000259" key="2">
    <source>
        <dbReference type="PROSITE" id="PS50234"/>
    </source>
</evidence>
<feature type="compositionally biased region" description="Basic and acidic residues" evidence="1">
    <location>
        <begin position="242"/>
        <end position="253"/>
    </location>
</feature>
<name>A0A2I0SGF2_9ACTN</name>
<protein>
    <recommendedName>
        <fullName evidence="2">VWFA domain-containing protein</fullName>
    </recommendedName>
</protein>
<gene>
    <name evidence="3" type="ORF">CW362_31920</name>
</gene>
<evidence type="ECO:0000313" key="4">
    <source>
        <dbReference type="Proteomes" id="UP000236178"/>
    </source>
</evidence>
<proteinExistence type="predicted"/>
<feature type="domain" description="VWFA" evidence="2">
    <location>
        <begin position="383"/>
        <end position="580"/>
    </location>
</feature>
<feature type="region of interest" description="Disordered" evidence="1">
    <location>
        <begin position="223"/>
        <end position="255"/>
    </location>
</feature>
<dbReference type="OrthoDB" id="5621159at2"/>
<dbReference type="InterPro" id="IPR036465">
    <property type="entry name" value="vWFA_dom_sf"/>
</dbReference>
<dbReference type="PROSITE" id="PS50234">
    <property type="entry name" value="VWFA"/>
    <property type="match status" value="1"/>
</dbReference>
<accession>A0A2I0SGF2</accession>
<sequence length="589" mass="61697">MGRHSLPDARRAGSADPRIRARRRNAALATALVLTVVGGAAAAVRGSLFSFDASCQDDVVHIEVAASPDLAPALEAVATDAREKNVTSDGRCLDVSVTARESYEVAAALRSGKKSGTQVWIPDSDAWVERVTGAGTATQVTSLGNVAYSPVGVAVVPSAAKALGWPEKTYTWTELAGGTTRGKKIGLGAVDPALSSTGLLALARISAAASGVEGGDVRTAATAKTLSRRTSDSGTHLLDTLPGDRSDAGRDGPGRNQALILSEQAAFAHNTAQDGGQHLDLFYPEDGSPLLDYPYTLIDEPRLSTDEGRAALRFMTLLGETAPRQFLRMFGFRTDAESPSATLVAEAGGRSPQPYTRVLADSSSKGTVQEALGMWTITVESARITTVVDASSSMAEPVPGGDRSRMDVTKESLLQALATFTAEDEIGLWKFSTKLDGDKDYRVLVPTERLGDAKGAGSQRARLSAAFKSLEPVPHGETGLYDTTLAAYKAAVASYTKGRFNALVVLTDGVNRDRGSISRSDLVSELQKLADPERPVPLIAIAVGPDSDRREVDQIARATGGSGQRVNEPSQIHAAMLKAITAAGAGSPD</sequence>
<dbReference type="Pfam" id="PF13531">
    <property type="entry name" value="SBP_bac_11"/>
    <property type="match status" value="1"/>
</dbReference>
<organism evidence="3 4">
    <name type="scientific">Streptomyces populi</name>
    <dbReference type="NCBI Taxonomy" id="2058924"/>
    <lineage>
        <taxon>Bacteria</taxon>
        <taxon>Bacillati</taxon>
        <taxon>Actinomycetota</taxon>
        <taxon>Actinomycetes</taxon>
        <taxon>Kitasatosporales</taxon>
        <taxon>Streptomycetaceae</taxon>
        <taxon>Streptomyces</taxon>
    </lineage>
</organism>
<reference evidence="3 4" key="1">
    <citation type="submission" date="2017-12" db="EMBL/GenBank/DDBJ databases">
        <title>Streptomyces populusis sp. nov., a novel endophytic actinobacterium isolated from stems of Populus adenopoda Maxim.</title>
        <authorList>
            <person name="Wang Z."/>
        </authorList>
    </citation>
    <scope>NUCLEOTIDE SEQUENCE [LARGE SCALE GENOMIC DNA]</scope>
    <source>
        <strain evidence="3 4">A249</strain>
    </source>
</reference>
<dbReference type="Gene3D" id="3.40.50.410">
    <property type="entry name" value="von Willebrand factor, type A domain"/>
    <property type="match status" value="1"/>
</dbReference>
<dbReference type="RefSeq" id="WP_103553084.1">
    <property type="nucleotide sequence ID" value="NZ_JBHJSK010000022.1"/>
</dbReference>
<dbReference type="InterPro" id="IPR002035">
    <property type="entry name" value="VWF_A"/>
</dbReference>
<dbReference type="Proteomes" id="UP000236178">
    <property type="component" value="Unassembled WGS sequence"/>
</dbReference>
<dbReference type="AlphaFoldDB" id="A0A2I0SGF2"/>
<evidence type="ECO:0000313" key="3">
    <source>
        <dbReference type="EMBL" id="PKT69016.1"/>
    </source>
</evidence>
<keyword evidence="4" id="KW-1185">Reference proteome</keyword>
<dbReference type="SUPFAM" id="SSF53300">
    <property type="entry name" value="vWA-like"/>
    <property type="match status" value="1"/>
</dbReference>
<dbReference type="SUPFAM" id="SSF53850">
    <property type="entry name" value="Periplasmic binding protein-like II"/>
    <property type="match status" value="1"/>
</dbReference>
<dbReference type="EMBL" id="PJOS01000088">
    <property type="protein sequence ID" value="PKT69016.1"/>
    <property type="molecule type" value="Genomic_DNA"/>
</dbReference>
<evidence type="ECO:0000256" key="1">
    <source>
        <dbReference type="SAM" id="MobiDB-lite"/>
    </source>
</evidence>
<comment type="caution">
    <text evidence="3">The sequence shown here is derived from an EMBL/GenBank/DDBJ whole genome shotgun (WGS) entry which is preliminary data.</text>
</comment>
<dbReference type="SMART" id="SM00327">
    <property type="entry name" value="VWA"/>
    <property type="match status" value="1"/>
</dbReference>